<feature type="compositionally biased region" description="Low complexity" evidence="1">
    <location>
        <begin position="113"/>
        <end position="128"/>
    </location>
</feature>
<dbReference type="PANTHER" id="PTHR47481:SF35">
    <property type="entry name" value="ZINC FINGER, CCHC-TYPE-RELATED"/>
    <property type="match status" value="1"/>
</dbReference>
<dbReference type="AlphaFoldDB" id="A0A4U5QFL2"/>
<organism evidence="2">
    <name type="scientific">Populus alba</name>
    <name type="common">White poplar</name>
    <dbReference type="NCBI Taxonomy" id="43335"/>
    <lineage>
        <taxon>Eukaryota</taxon>
        <taxon>Viridiplantae</taxon>
        <taxon>Streptophyta</taxon>
        <taxon>Embryophyta</taxon>
        <taxon>Tracheophyta</taxon>
        <taxon>Spermatophyta</taxon>
        <taxon>Magnoliopsida</taxon>
        <taxon>eudicotyledons</taxon>
        <taxon>Gunneridae</taxon>
        <taxon>Pentapetalae</taxon>
        <taxon>rosids</taxon>
        <taxon>fabids</taxon>
        <taxon>Malpighiales</taxon>
        <taxon>Salicaceae</taxon>
        <taxon>Saliceae</taxon>
        <taxon>Populus</taxon>
    </lineage>
</organism>
<proteinExistence type="predicted"/>
<evidence type="ECO:0000256" key="1">
    <source>
        <dbReference type="SAM" id="MobiDB-lite"/>
    </source>
</evidence>
<evidence type="ECO:0000313" key="2">
    <source>
        <dbReference type="EMBL" id="TKS09324.1"/>
    </source>
</evidence>
<feature type="region of interest" description="Disordered" evidence="1">
    <location>
        <begin position="97"/>
        <end position="128"/>
    </location>
</feature>
<protein>
    <submittedName>
        <fullName evidence="2">Uncharacterized protein</fullName>
    </submittedName>
</protein>
<dbReference type="PANTHER" id="PTHR47481">
    <property type="match status" value="1"/>
</dbReference>
<accession>A0A4U5QFL2</accession>
<reference evidence="2" key="1">
    <citation type="submission" date="2018-10" db="EMBL/GenBank/DDBJ databases">
        <title>Population genomic analysis revealed the cold adaptation of white poplar.</title>
        <authorList>
            <person name="Liu Y.-J."/>
        </authorList>
    </citation>
    <scope>NUCLEOTIDE SEQUENCE [LARGE SCALE GENOMIC DNA]</scope>
    <source>
        <strain evidence="2">PAL-ZL1</strain>
    </source>
</reference>
<gene>
    <name evidence="2" type="ORF">D5086_0000094510</name>
</gene>
<comment type="caution">
    <text evidence="2">The sequence shown here is derived from an EMBL/GenBank/DDBJ whole genome shotgun (WGS) entry which is preliminary data.</text>
</comment>
<sequence>MKRGTCPFTVYVCAFKVLCDQLNAISRPVDKTDKVHQFLRGPGPDFSTFSTAHMSQTFLSCFTDLVSKAESFEIFQKSLETSTPLVIAFTANRSFSHRGSSSFRQNHGREYGSSSNSSHSGQSRTHTN</sequence>
<dbReference type="EMBL" id="RCHU01000274">
    <property type="protein sequence ID" value="TKS09324.1"/>
    <property type="molecule type" value="Genomic_DNA"/>
</dbReference>
<name>A0A4U5QFL2_POPAL</name>